<dbReference type="SUPFAM" id="SSF46785">
    <property type="entry name" value="Winged helix' DNA-binding domain"/>
    <property type="match status" value="1"/>
</dbReference>
<feature type="binding site" evidence="4">
    <location>
        <begin position="235"/>
        <end position="236"/>
    </location>
    <ligand>
        <name>ATP</name>
        <dbReference type="ChEBI" id="CHEBI:30616"/>
    </ligand>
</feature>
<comment type="subunit">
    <text evidence="1">Homodimer.</text>
</comment>
<dbReference type="SUPFAM" id="SSF140931">
    <property type="entry name" value="Fic-like"/>
    <property type="match status" value="1"/>
</dbReference>
<protein>
    <recommendedName>
        <fullName evidence="1">Protein adenylyltransferase</fullName>
        <ecNumber evidence="1">2.7.7.108</ecNumber>
    </recommendedName>
    <alternativeName>
        <fullName evidence="1">AMPylator</fullName>
    </alternativeName>
</protein>
<feature type="domain" description="Fido" evidence="5">
    <location>
        <begin position="111"/>
        <end position="257"/>
    </location>
</feature>
<proteinExistence type="predicted"/>
<feature type="binding site" evidence="4">
    <location>
        <begin position="197"/>
        <end position="204"/>
    </location>
    <ligand>
        <name>ATP</name>
        <dbReference type="ChEBI" id="CHEBI:30616"/>
    </ligand>
</feature>
<dbReference type="Gene3D" id="1.10.3290.10">
    <property type="entry name" value="Fido-like domain"/>
    <property type="match status" value="1"/>
</dbReference>
<dbReference type="GO" id="GO:0042803">
    <property type="term" value="F:protein homodimerization activity"/>
    <property type="evidence" value="ECO:0007669"/>
    <property type="project" value="UniProtKB-UniRule"/>
</dbReference>
<dbReference type="AlphaFoldDB" id="A0A930UB65"/>
<comment type="catalytic activity">
    <reaction evidence="1">
        <text>L-tyrosyl-[protein] + ATP = O-(5'-adenylyl)-L-tyrosyl-[protein] + diphosphate</text>
        <dbReference type="Rhea" id="RHEA:54288"/>
        <dbReference type="Rhea" id="RHEA-COMP:10136"/>
        <dbReference type="Rhea" id="RHEA-COMP:13846"/>
        <dbReference type="ChEBI" id="CHEBI:30616"/>
        <dbReference type="ChEBI" id="CHEBI:33019"/>
        <dbReference type="ChEBI" id="CHEBI:46858"/>
        <dbReference type="ChEBI" id="CHEBI:83624"/>
        <dbReference type="EC" id="2.7.7.108"/>
    </reaction>
</comment>
<feature type="binding site" evidence="2">
    <location>
        <position position="193"/>
    </location>
    <ligand>
        <name>ATP</name>
        <dbReference type="ChEBI" id="CHEBI:30616"/>
    </ligand>
</feature>
<feature type="binding site" evidence="2">
    <location>
        <position position="235"/>
    </location>
    <ligand>
        <name>ATP</name>
        <dbReference type="ChEBI" id="CHEBI:30616"/>
    </ligand>
</feature>
<comment type="function">
    <text evidence="1">Adenylyltransferase that mediates the addition of adenosine 5'-monophosphate (AMP) to specific residues of target proteins.</text>
</comment>
<dbReference type="GO" id="GO:0005524">
    <property type="term" value="F:ATP binding"/>
    <property type="evidence" value="ECO:0007669"/>
    <property type="project" value="UniProtKB-UniRule"/>
</dbReference>
<dbReference type="InterPro" id="IPR025758">
    <property type="entry name" value="Fic/DOC_N"/>
</dbReference>
<evidence type="ECO:0000313" key="6">
    <source>
        <dbReference type="EMBL" id="MBF2734700.1"/>
    </source>
</evidence>
<dbReference type="PANTHER" id="PTHR13504:SF35">
    <property type="entry name" value="PROTEIN ADENYLYLTRANSFERASE SOFIC"/>
    <property type="match status" value="1"/>
</dbReference>
<dbReference type="EC" id="2.7.7.108" evidence="1"/>
<organism evidence="6 7">
    <name type="scientific">Candidatus Amphirhobacter heronislandensis</name>
    <dbReference type="NCBI Taxonomy" id="1732024"/>
    <lineage>
        <taxon>Bacteria</taxon>
        <taxon>Pseudomonadati</taxon>
        <taxon>Pseudomonadota</taxon>
        <taxon>Gammaproteobacteria</taxon>
        <taxon>Candidatus Tethybacterales</taxon>
        <taxon>Candidatus Tethybacteraceae</taxon>
        <taxon>Candidatus Amphirhobacter</taxon>
    </lineage>
</organism>
<dbReference type="InterPro" id="IPR003812">
    <property type="entry name" value="Fido"/>
</dbReference>
<evidence type="ECO:0000259" key="5">
    <source>
        <dbReference type="PROSITE" id="PS51459"/>
    </source>
</evidence>
<keyword evidence="1 2" id="KW-0547">Nucleotide-binding</keyword>
<dbReference type="Pfam" id="PF13784">
    <property type="entry name" value="Fic_N"/>
    <property type="match status" value="1"/>
</dbReference>
<feature type="binding site" evidence="2">
    <location>
        <position position="65"/>
    </location>
    <ligand>
        <name>ATP</name>
        <dbReference type="ChEBI" id="CHEBI:30616"/>
    </ligand>
</feature>
<evidence type="ECO:0000313" key="7">
    <source>
        <dbReference type="Proteomes" id="UP000604381"/>
    </source>
</evidence>
<evidence type="ECO:0000256" key="1">
    <source>
        <dbReference type="PIRNR" id="PIRNR038925"/>
    </source>
</evidence>
<dbReference type="PIRSF" id="PIRSF038925">
    <property type="entry name" value="AMP-prot_trans"/>
    <property type="match status" value="1"/>
</dbReference>
<comment type="caution">
    <text evidence="6">The sequence shown here is derived from an EMBL/GenBank/DDBJ whole genome shotgun (WGS) entry which is preliminary data.</text>
</comment>
<keyword evidence="7" id="KW-1185">Reference proteome</keyword>
<dbReference type="InterPro" id="IPR048770">
    <property type="entry name" value="SoFic-like_C"/>
</dbReference>
<comment type="catalytic activity">
    <reaction evidence="1">
        <text>L-threonyl-[protein] + ATP = 3-O-(5'-adenylyl)-L-threonyl-[protein] + diphosphate</text>
        <dbReference type="Rhea" id="RHEA:54292"/>
        <dbReference type="Rhea" id="RHEA-COMP:11060"/>
        <dbReference type="Rhea" id="RHEA-COMP:13847"/>
        <dbReference type="ChEBI" id="CHEBI:30013"/>
        <dbReference type="ChEBI" id="CHEBI:30616"/>
        <dbReference type="ChEBI" id="CHEBI:33019"/>
        <dbReference type="ChEBI" id="CHEBI:138113"/>
        <dbReference type="EC" id="2.7.7.108"/>
    </reaction>
</comment>
<dbReference type="InterPro" id="IPR026287">
    <property type="entry name" value="SoFic-like"/>
</dbReference>
<dbReference type="GO" id="GO:0000287">
    <property type="term" value="F:magnesium ion binding"/>
    <property type="evidence" value="ECO:0007669"/>
    <property type="project" value="UniProtKB-UniRule"/>
</dbReference>
<reference evidence="6" key="1">
    <citation type="submission" date="2020-10" db="EMBL/GenBank/DDBJ databases">
        <title>An improved Amphimedon queenslandica hologenome assembly reveals how three proteobacterial symbionts can extend the metabolic phenotypic of their marine sponge host.</title>
        <authorList>
            <person name="Degnan B."/>
            <person name="Degnan S."/>
            <person name="Xiang X."/>
        </authorList>
    </citation>
    <scope>NUCLEOTIDE SEQUENCE</scope>
    <source>
        <strain evidence="6">AqS2</strain>
    </source>
</reference>
<dbReference type="Pfam" id="PF21248">
    <property type="entry name" value="SoFic-like_C"/>
    <property type="match status" value="1"/>
</dbReference>
<keyword evidence="1 2" id="KW-0067">ATP-binding</keyword>
<dbReference type="EMBL" id="JADHEI010000017">
    <property type="protein sequence ID" value="MBF2734700.1"/>
    <property type="molecule type" value="Genomic_DNA"/>
</dbReference>
<sequence>MQNLSENVAPLPSAEKITTIPVLEALGDAREALGELRGRMRGLSYQGIPMDTLYQQEALASSAIENIVITLEEAFRAFSLPDIASPKTKEVVQHFDAMEQGYADWREMGGISESMFISMFRILKQRGDGYRTQPGTKLINLRTREVVYEPPQDPHVVVQLMRELESFINAEANDGLHPLVRMALIHHRFESIHPFPDGNGRIGRILNLLYLIHTGLLDAPTLYLSRAIYAARPDYYRLLQGVRTEDAWEDWVIYLLNAVTRTARSTMKSVESLRKTMLHTKKRMREELPKVYSQDLLNNLFRYPYTRIELLAKDIAREPQTARRYLKELTKKGFVREVKHGRNNFYINDPLVALLTHIHAGGVE</sequence>
<keyword evidence="1" id="KW-0808">Transferase</keyword>
<accession>A0A930UB65</accession>
<dbReference type="InterPro" id="IPR036597">
    <property type="entry name" value="Fido-like_dom_sf"/>
</dbReference>
<name>A0A930UB65_9GAMM</name>
<dbReference type="InterPro" id="IPR036390">
    <property type="entry name" value="WH_DNA-bd_sf"/>
</dbReference>
<evidence type="ECO:0000256" key="3">
    <source>
        <dbReference type="PIRSR" id="PIRSR640198-1"/>
    </source>
</evidence>
<dbReference type="PROSITE" id="PS51459">
    <property type="entry name" value="FIDO"/>
    <property type="match status" value="1"/>
</dbReference>
<evidence type="ECO:0000256" key="2">
    <source>
        <dbReference type="PIRSR" id="PIRSR038925-1"/>
    </source>
</evidence>
<evidence type="ECO:0000256" key="4">
    <source>
        <dbReference type="PIRSR" id="PIRSR640198-2"/>
    </source>
</evidence>
<dbReference type="InterPro" id="IPR040198">
    <property type="entry name" value="Fido_containing"/>
</dbReference>
<gene>
    <name evidence="6" type="ORF">ISN26_01155</name>
</gene>
<keyword evidence="1" id="KW-0548">Nucleotidyltransferase</keyword>
<feature type="active site" evidence="3">
    <location>
        <position position="193"/>
    </location>
</feature>
<dbReference type="Proteomes" id="UP000604381">
    <property type="component" value="Unassembled WGS sequence"/>
</dbReference>
<feature type="binding site" evidence="2">
    <location>
        <begin position="198"/>
        <end position="204"/>
    </location>
    <ligand>
        <name>ATP</name>
        <dbReference type="ChEBI" id="CHEBI:30616"/>
    </ligand>
</feature>
<dbReference type="Pfam" id="PF02661">
    <property type="entry name" value="Fic"/>
    <property type="match status" value="1"/>
</dbReference>
<dbReference type="PANTHER" id="PTHR13504">
    <property type="entry name" value="FIDO DOMAIN-CONTAINING PROTEIN DDB_G0283145"/>
    <property type="match status" value="1"/>
</dbReference>
<dbReference type="GO" id="GO:0070733">
    <property type="term" value="F:AMPylase activity"/>
    <property type="evidence" value="ECO:0007669"/>
    <property type="project" value="UniProtKB-UniRule"/>
</dbReference>